<evidence type="ECO:0000313" key="3">
    <source>
        <dbReference type="Proteomes" id="UP000777438"/>
    </source>
</evidence>
<feature type="region of interest" description="Disordered" evidence="1">
    <location>
        <begin position="271"/>
        <end position="296"/>
    </location>
</feature>
<sequence length="365" mass="41567">MASQKKFPEGARGMQSANDYRTRRLGYEAQNIKNALLKVYDSIALICEHQGHPRTPNKTILEAYRSLFEPIQGLSKLPSGDFLATHMLLYLTDAFWNECALDKKFVKSKPRATSVPLHQFSISLDEAVLGHLRTRWVASDGCDDFGWILELYSTHWPLARNRELAQALTPRELATLGGIKNRVFLFSKPGDEEDWRPFPDDIRDFDLNEIDPDTLHSATGWRLCKFGQGCQGHHENANWAIESEHQLVQLAEAILTDRCATATTLDQIGLGRAPDLRDSSRTEDDERRRKMFPRLPPLENDKWEAEMNGGAGGLVDSMVHDRLLLRAWRSGHSVTSPHWSWARNLVEKKRAEDGLRGRHTRCDVC</sequence>
<comment type="caution">
    <text evidence="2">The sequence shown here is derived from an EMBL/GenBank/DDBJ whole genome shotgun (WGS) entry which is preliminary data.</text>
</comment>
<dbReference type="AlphaFoldDB" id="A0A9P8VT63"/>
<feature type="compositionally biased region" description="Basic and acidic residues" evidence="1">
    <location>
        <begin position="274"/>
        <end position="288"/>
    </location>
</feature>
<gene>
    <name evidence="2" type="ORF">B0T10DRAFT_465744</name>
</gene>
<dbReference type="OrthoDB" id="5216135at2759"/>
<keyword evidence="3" id="KW-1185">Reference proteome</keyword>
<accession>A0A9P8VT63</accession>
<reference evidence="2 3" key="1">
    <citation type="journal article" date="2021" name="Nat. Commun.">
        <title>Genetic determinants of endophytism in the Arabidopsis root mycobiome.</title>
        <authorList>
            <person name="Mesny F."/>
            <person name="Miyauchi S."/>
            <person name="Thiergart T."/>
            <person name="Pickel B."/>
            <person name="Atanasova L."/>
            <person name="Karlsson M."/>
            <person name="Huettel B."/>
            <person name="Barry K.W."/>
            <person name="Haridas S."/>
            <person name="Chen C."/>
            <person name="Bauer D."/>
            <person name="Andreopoulos W."/>
            <person name="Pangilinan J."/>
            <person name="LaButti K."/>
            <person name="Riley R."/>
            <person name="Lipzen A."/>
            <person name="Clum A."/>
            <person name="Drula E."/>
            <person name="Henrissat B."/>
            <person name="Kohler A."/>
            <person name="Grigoriev I.V."/>
            <person name="Martin F.M."/>
            <person name="Hacquard S."/>
        </authorList>
    </citation>
    <scope>NUCLEOTIDE SEQUENCE [LARGE SCALE GENOMIC DNA]</scope>
    <source>
        <strain evidence="2 3">MPI-CAGE-CH-0241</strain>
    </source>
</reference>
<proteinExistence type="predicted"/>
<dbReference type="Proteomes" id="UP000777438">
    <property type="component" value="Unassembled WGS sequence"/>
</dbReference>
<evidence type="ECO:0000313" key="2">
    <source>
        <dbReference type="EMBL" id="KAH6874445.1"/>
    </source>
</evidence>
<name>A0A9P8VT63_9HYPO</name>
<protein>
    <submittedName>
        <fullName evidence="2">Uncharacterized protein</fullName>
    </submittedName>
</protein>
<organism evidence="2 3">
    <name type="scientific">Thelonectria olida</name>
    <dbReference type="NCBI Taxonomy" id="1576542"/>
    <lineage>
        <taxon>Eukaryota</taxon>
        <taxon>Fungi</taxon>
        <taxon>Dikarya</taxon>
        <taxon>Ascomycota</taxon>
        <taxon>Pezizomycotina</taxon>
        <taxon>Sordariomycetes</taxon>
        <taxon>Hypocreomycetidae</taxon>
        <taxon>Hypocreales</taxon>
        <taxon>Nectriaceae</taxon>
        <taxon>Thelonectria</taxon>
    </lineage>
</organism>
<dbReference type="EMBL" id="JAGPYM010000039">
    <property type="protein sequence ID" value="KAH6874445.1"/>
    <property type="molecule type" value="Genomic_DNA"/>
</dbReference>
<evidence type="ECO:0000256" key="1">
    <source>
        <dbReference type="SAM" id="MobiDB-lite"/>
    </source>
</evidence>